<gene>
    <name evidence="1" type="ORF">ABS766_11155</name>
</gene>
<accession>A0ABW8YXC2</accession>
<dbReference type="InterPro" id="IPR020018">
    <property type="entry name" value="Motility-assoc_lipoprot_GldH"/>
</dbReference>
<proteinExistence type="predicted"/>
<evidence type="ECO:0000313" key="1">
    <source>
        <dbReference type="EMBL" id="MFL9844976.1"/>
    </source>
</evidence>
<dbReference type="EMBL" id="JBELPZ010000010">
    <property type="protein sequence ID" value="MFL9844976.1"/>
    <property type="molecule type" value="Genomic_DNA"/>
</dbReference>
<dbReference type="PROSITE" id="PS51257">
    <property type="entry name" value="PROKAR_LIPOPROTEIN"/>
    <property type="match status" value="1"/>
</dbReference>
<dbReference type="Proteomes" id="UP001629156">
    <property type="component" value="Unassembled WGS sequence"/>
</dbReference>
<evidence type="ECO:0008006" key="3">
    <source>
        <dbReference type="Google" id="ProtNLM"/>
    </source>
</evidence>
<name>A0ABW8YXC2_9FLAO</name>
<protein>
    <recommendedName>
        <fullName evidence="3">Gliding motility-associated lipoprotein GldH</fullName>
    </recommendedName>
</protein>
<reference evidence="1 2" key="1">
    <citation type="submission" date="2024-06" db="EMBL/GenBank/DDBJ databases">
        <authorList>
            <person name="Kaempfer P."/>
            <person name="Viver T."/>
        </authorList>
    </citation>
    <scope>NUCLEOTIDE SEQUENCE [LARGE SCALE GENOMIC DNA]</scope>
    <source>
        <strain evidence="1 2">ST-119</strain>
    </source>
</reference>
<sequence length="157" mass="17301">MKKITAFIFIAVLLLVSCKGSTKYSVTTEDFPDNRWNTGEAKELEFSIDKDQEADVYILFGYKYGTQFTDVPVKLEITAPDGSITLLTSELKLTDEAGKSLGDCAGDVCDLAVLAKKGLKLQKGDYTFKVINNFTKASYLPNVLSVGIKLEHMLGKE</sequence>
<organism evidence="1 2">
    <name type="scientific">Flavobacterium rhizosphaerae</name>
    <dbReference type="NCBI Taxonomy" id="3163298"/>
    <lineage>
        <taxon>Bacteria</taxon>
        <taxon>Pseudomonadati</taxon>
        <taxon>Bacteroidota</taxon>
        <taxon>Flavobacteriia</taxon>
        <taxon>Flavobacteriales</taxon>
        <taxon>Flavobacteriaceae</taxon>
        <taxon>Flavobacterium</taxon>
    </lineage>
</organism>
<keyword evidence="2" id="KW-1185">Reference proteome</keyword>
<evidence type="ECO:0000313" key="2">
    <source>
        <dbReference type="Proteomes" id="UP001629156"/>
    </source>
</evidence>
<dbReference type="Pfam" id="PF14109">
    <property type="entry name" value="GldH_lipo"/>
    <property type="match status" value="1"/>
</dbReference>
<comment type="caution">
    <text evidence="1">The sequence shown here is derived from an EMBL/GenBank/DDBJ whole genome shotgun (WGS) entry which is preliminary data.</text>
</comment>
<dbReference type="RefSeq" id="WP_408085236.1">
    <property type="nucleotide sequence ID" value="NZ_JBELPZ010000010.1"/>
</dbReference>